<dbReference type="Gene3D" id="1.10.10.10">
    <property type="entry name" value="Winged helix-like DNA-binding domain superfamily/Winged helix DNA-binding domain"/>
    <property type="match status" value="1"/>
</dbReference>
<dbReference type="GO" id="GO:0006281">
    <property type="term" value="P:DNA repair"/>
    <property type="evidence" value="ECO:0007669"/>
    <property type="project" value="InterPro"/>
</dbReference>
<keyword evidence="1" id="KW-0227">DNA damage</keyword>
<evidence type="ECO:0000259" key="2">
    <source>
        <dbReference type="Pfam" id="PF01035"/>
    </source>
</evidence>
<dbReference type="Pfam" id="PF01035">
    <property type="entry name" value="DNA_binding_1"/>
    <property type="match status" value="1"/>
</dbReference>
<dbReference type="RefSeq" id="WP_133793712.1">
    <property type="nucleotide sequence ID" value="NZ_SOCA01000001.1"/>
</dbReference>
<organism evidence="3 4">
    <name type="scientific">Prosthecobacter fusiformis</name>
    <dbReference type="NCBI Taxonomy" id="48464"/>
    <lineage>
        <taxon>Bacteria</taxon>
        <taxon>Pseudomonadati</taxon>
        <taxon>Verrucomicrobiota</taxon>
        <taxon>Verrucomicrobiia</taxon>
        <taxon>Verrucomicrobiales</taxon>
        <taxon>Verrucomicrobiaceae</taxon>
        <taxon>Prosthecobacter</taxon>
    </lineage>
</organism>
<sequence length="127" mass="13994">MPKPKSLAGTRIRAEVIRLVALIPVGKFTTYGSIAVHMNVAALHVASVMSRLTKEESATLPWHRVVSSDARVSQNMEASLSAVQRERLESEGMELDAQGYILDSDAHFHVVGLRRNIRWSDPSSLDA</sequence>
<gene>
    <name evidence="3" type="ORF">EI77_01102</name>
</gene>
<dbReference type="CDD" id="cd06445">
    <property type="entry name" value="ATase"/>
    <property type="match status" value="1"/>
</dbReference>
<dbReference type="Proteomes" id="UP000295662">
    <property type="component" value="Unassembled WGS sequence"/>
</dbReference>
<evidence type="ECO:0000313" key="4">
    <source>
        <dbReference type="Proteomes" id="UP000295662"/>
    </source>
</evidence>
<name>A0A4R7SRB4_9BACT</name>
<dbReference type="InterPro" id="IPR014048">
    <property type="entry name" value="MethylDNA_cys_MeTrfase_DNA-bd"/>
</dbReference>
<accession>A0A4R7SRB4</accession>
<evidence type="ECO:0000256" key="1">
    <source>
        <dbReference type="ARBA" id="ARBA00022763"/>
    </source>
</evidence>
<dbReference type="EMBL" id="SOCA01000001">
    <property type="protein sequence ID" value="TDU81792.1"/>
    <property type="molecule type" value="Genomic_DNA"/>
</dbReference>
<dbReference type="GO" id="GO:0003824">
    <property type="term" value="F:catalytic activity"/>
    <property type="evidence" value="ECO:0007669"/>
    <property type="project" value="InterPro"/>
</dbReference>
<evidence type="ECO:0000313" key="3">
    <source>
        <dbReference type="EMBL" id="TDU81792.1"/>
    </source>
</evidence>
<dbReference type="PANTHER" id="PTHR42942:SF1">
    <property type="entry name" value="ALKYLTRANSFERASE-LIKE PROTEIN 1"/>
    <property type="match status" value="1"/>
</dbReference>
<proteinExistence type="predicted"/>
<reference evidence="3 4" key="1">
    <citation type="submission" date="2019-03" db="EMBL/GenBank/DDBJ databases">
        <title>Genomic Encyclopedia of Archaeal and Bacterial Type Strains, Phase II (KMG-II): from individual species to whole genera.</title>
        <authorList>
            <person name="Goeker M."/>
        </authorList>
    </citation>
    <scope>NUCLEOTIDE SEQUENCE [LARGE SCALE GENOMIC DNA]</scope>
    <source>
        <strain evidence="3 4">ATCC 25309</strain>
    </source>
</reference>
<keyword evidence="4" id="KW-1185">Reference proteome</keyword>
<protein>
    <submittedName>
        <fullName evidence="3">Alkylated DNA nucleotide flippase Atl1</fullName>
    </submittedName>
</protein>
<dbReference type="InterPro" id="IPR036388">
    <property type="entry name" value="WH-like_DNA-bd_sf"/>
</dbReference>
<feature type="domain" description="Methylated-DNA-[protein]-cysteine S-methyltransferase DNA binding" evidence="2">
    <location>
        <begin position="13"/>
        <end position="92"/>
    </location>
</feature>
<dbReference type="OrthoDB" id="9789813at2"/>
<dbReference type="InterPro" id="IPR036217">
    <property type="entry name" value="MethylDNA_cys_MeTrfase_DNAb"/>
</dbReference>
<dbReference type="AlphaFoldDB" id="A0A4R7SRB4"/>
<dbReference type="PANTHER" id="PTHR42942">
    <property type="entry name" value="6-O-METHYLGUANINE DNA METHYLTRANSFERASE"/>
    <property type="match status" value="1"/>
</dbReference>
<dbReference type="SUPFAM" id="SSF46767">
    <property type="entry name" value="Methylated DNA-protein cysteine methyltransferase, C-terminal domain"/>
    <property type="match status" value="1"/>
</dbReference>
<dbReference type="InterPro" id="IPR052520">
    <property type="entry name" value="ATL_DNA_repair"/>
</dbReference>
<comment type="caution">
    <text evidence="3">The sequence shown here is derived from an EMBL/GenBank/DDBJ whole genome shotgun (WGS) entry which is preliminary data.</text>
</comment>